<keyword evidence="3" id="KW-1185">Reference proteome</keyword>
<dbReference type="AlphaFoldDB" id="A0A8H5B9H9"/>
<dbReference type="OrthoDB" id="428577at2759"/>
<organism evidence="2 3">
    <name type="scientific">Psilocybe cf. subviscida</name>
    <dbReference type="NCBI Taxonomy" id="2480587"/>
    <lineage>
        <taxon>Eukaryota</taxon>
        <taxon>Fungi</taxon>
        <taxon>Dikarya</taxon>
        <taxon>Basidiomycota</taxon>
        <taxon>Agaricomycotina</taxon>
        <taxon>Agaricomycetes</taxon>
        <taxon>Agaricomycetidae</taxon>
        <taxon>Agaricales</taxon>
        <taxon>Agaricineae</taxon>
        <taxon>Strophariaceae</taxon>
        <taxon>Psilocybe</taxon>
    </lineage>
</organism>
<evidence type="ECO:0000256" key="1">
    <source>
        <dbReference type="SAM" id="MobiDB-lite"/>
    </source>
</evidence>
<accession>A0A8H5B9H9</accession>
<reference evidence="2 3" key="1">
    <citation type="journal article" date="2020" name="ISME J.">
        <title>Uncovering the hidden diversity of litter-decomposition mechanisms in mushroom-forming fungi.</title>
        <authorList>
            <person name="Floudas D."/>
            <person name="Bentzer J."/>
            <person name="Ahren D."/>
            <person name="Johansson T."/>
            <person name="Persson P."/>
            <person name="Tunlid A."/>
        </authorList>
    </citation>
    <scope>NUCLEOTIDE SEQUENCE [LARGE SCALE GENOMIC DNA]</scope>
    <source>
        <strain evidence="2 3">CBS 101986</strain>
    </source>
</reference>
<dbReference type="SUPFAM" id="SSF54236">
    <property type="entry name" value="Ubiquitin-like"/>
    <property type="match status" value="1"/>
</dbReference>
<comment type="caution">
    <text evidence="2">The sequence shown here is derived from an EMBL/GenBank/DDBJ whole genome shotgun (WGS) entry which is preliminary data.</text>
</comment>
<dbReference type="Gene3D" id="3.10.20.90">
    <property type="entry name" value="Phosphatidylinositol 3-kinase Catalytic Subunit, Chain A, domain 1"/>
    <property type="match status" value="1"/>
</dbReference>
<dbReference type="InterPro" id="IPR029071">
    <property type="entry name" value="Ubiquitin-like_domsf"/>
</dbReference>
<proteinExistence type="predicted"/>
<evidence type="ECO:0000313" key="3">
    <source>
        <dbReference type="Proteomes" id="UP000567179"/>
    </source>
</evidence>
<evidence type="ECO:0008006" key="4">
    <source>
        <dbReference type="Google" id="ProtNLM"/>
    </source>
</evidence>
<evidence type="ECO:0000313" key="2">
    <source>
        <dbReference type="EMBL" id="KAF5318097.1"/>
    </source>
</evidence>
<sequence>MSSKSKSKPSAFESMQQPALFILQYKTRRVLVGSPKDYDQLQLSIRRHFPEIPADHRVSYHTDELAISKAALVEVSEDIWDTVIPLLSTLMVQTEPRQSTSRSAVGETGREWYSSCGEENDPKPPARKPRQGKDTNLTLEICTIDGQRCKLQCSAFTTVNAILSEAIERLELDRTLSCRAIYEGRQLPVESNDILDWNSPSIQELNIKDGGTIHLVPRLIGGKPVIYLFPPSGTEIDASVKLSLVPEWRFSAIYPVVPITSYASDSGSARQTLRWDVKASSDGTLFEKNAGLDVTYLFWEAKTFGVPSKEGSPGTPSAYAAPSSPNDHDGEAVAPTFTPNQARVEPSNSIVLEVAKLTPYLDSMLKALGLHVEARTSFITYWLPSFLKHTHIALRFLPQRAYERAAPLEVEPKPDVTVRVFMLFKGLKQDQLQTEGSRWCEATEGDAQRWKSVLGVDERRSLADGTLFRVIEWGGMEVFS</sequence>
<feature type="region of interest" description="Disordered" evidence="1">
    <location>
        <begin position="308"/>
        <end position="339"/>
    </location>
</feature>
<dbReference type="EMBL" id="JAACJJ010000031">
    <property type="protein sequence ID" value="KAF5318097.1"/>
    <property type="molecule type" value="Genomic_DNA"/>
</dbReference>
<name>A0A8H5B9H9_9AGAR</name>
<dbReference type="Proteomes" id="UP000567179">
    <property type="component" value="Unassembled WGS sequence"/>
</dbReference>
<protein>
    <recommendedName>
        <fullName evidence="4">Ubiquitin-like domain-containing protein</fullName>
    </recommendedName>
</protein>
<gene>
    <name evidence="2" type="ORF">D9619_012063</name>
</gene>
<dbReference type="CDD" id="cd17039">
    <property type="entry name" value="Ubl_ubiquitin_like"/>
    <property type="match status" value="1"/>
</dbReference>
<feature type="region of interest" description="Disordered" evidence="1">
    <location>
        <begin position="95"/>
        <end position="132"/>
    </location>
</feature>